<dbReference type="RefSeq" id="XP_047776980.1">
    <property type="nucleotide sequence ID" value="XM_047916555.1"/>
</dbReference>
<evidence type="ECO:0000256" key="3">
    <source>
        <dbReference type="ARBA" id="ARBA00022448"/>
    </source>
</evidence>
<comment type="similarity">
    <text evidence="2">Belongs to the NUP186/NUP192/NUP205 family.</text>
</comment>
<sequence>MASVTQLRTLLLSAFSPRGLQNGEQEFFEELMAHKPLLTNLYDIGPRNPQEQRELETGKISVNGRPHAVNPDFARQALFISQELNVSERYVTSLLQNVMSANPNVPMERCIEATILEFHTRRRHLADCLRYIFEATQLAETVGIPALYVRVEMFVRQQLLPPTKGPGNTLSIAMRMFQEIHSLGNVIEKVQAARQNAKSDTAAPGQGVQPSLGADILAARCDSLKYERRTLAMALYFIGRLGFLSPDELRRLVDWLDANPRHPMTFYILPAVLSAFDIVRPDANSGMARKLVVSDRGFMSYMKKKLDIGMEWKEPGLKASILLKWTLFLAEMRQRNPSLEDVDGFKTEELETQIWNAVQGDCFTYLLRMVARLQKTHSAYPPTSFASNLLAQVEQDPSLELPVDEFKPAILEACELLVRSLVSQASSELRKIKQRQEDLLLAGNRTAQTRGFRSSHAQSSVRFAPGNPEADKPGTSPRNDMAVLFSFIGLLYSMLPPERALHFWGGGSVPEGRRSTYAETLEASSGKLPAFLNWAVWSTQPRDVDMLMALYDMLGGLATGQQCSELAYNFLARGGGDVVSGNTLASSSSAHVAGGPAVSWSAIFGLLDSWVTAGSTPRNNQPTQQMAGMQSGFGTSQQWQAPQPQQPPPQLAFTQQDVLLAQAFLRLLATVAIHSVAVRVTISGHARFRAIPTLVSLVPLGIPLELKGSIFETLSAFCEPGAGSAGVEICRSVWILMERMEVINVRVNAGFGSSLSTVKGVEVELEEVEAVYKMYPATIPFLKLLSTLIHTPKSIPMRQRVRDAESINTIPETLGQPYRQPGIGPFSSFVIDNVFSRIGSREYLRPTDRWRTNDLCLCFIERCLASYDLESLVTSADELQPKGDGLLHLAIHPGYDMMKRLLTTSTLQASILSYLVDGLDGLDRGFAEEEYFFKTTIVRVLRIIHRVLDIQDIFLDVFLPMLAELNDPTVGDVPHASYFTRFEQVLSYAPEHVPAVAAYVAYPAYPELMLLSVKILTALASSSSFSQLALLIDRSAESDRILDGFVAIMDCDVLDDVDAAETFAEQSTGAGAPTVDEPSDALLQAIRIAVLDLLIHNTHQNKAYPNIAHWLLFGGSVANQIQDPHALGARRSCVHSILDLLNSGVPRLKGRGRERRHTGAPDALFAILPALAERCYHVIYELCKHPRTSDSTMRYLRTREDFFARHLAAIPFKVPAAEQDPFVEVGYNDGSRVVTSVPNLSAFLKLRSWIMDLIALELHVLVNKGHHKTVAELLELLFGSEGGFVEPGAEAWTGDAFKPFREVGQSHLRMIEFLQSLDFDWSDSLIVQPVELQFLGQLNLQSCVRVNEDGCEIVDRTALLSLLASARRTLHAQNQVMTPTHLQQLTAEGIYVLESCAIENHRREVQFAAVSAYEAWRRLLDMTLMKCFNRLPYDRREDMLFDLLHVMPLIMRSTNTQEPTAILLAEAMLSTITKLREDRHHQIILRSAGGDVEAGSLPAERLHALLRSILECIVDNSRIELVRGNLYACLVNYLHLVLSSDGARDVDAPSLDSSLLSSTSPDSFPAPDSLAVGFPRSQAEATHISGTLSVLKSVMERLVVVVSRDAIDGTEVWKTVAFMLLDSLVRLARWEKHAPTVLQALTRHGFLAGFVGGLKESDLRLQAVLKPDPDDLNMLYVYEAKMSHLIRMSQSRQGAERLLESRAIPVLADCDYLDARPEADQAFMDNDSFLPSAVQRYHQLFLPALQLVGGILVTLGHRHTTAVNQALQFLSSHRDTLIILLKNEVDDLSLAVIEEMRLIVSLCANVLHLVPKSELFSSSGFGGIHSAISSLATVCLGNAHWSEAVKPQSDAELVDAGITSPAYGQETKFRFAVHDRERLLRRALTAYLGTASEFTEPDITLVLSPIITTPREERTSRFLATVPTVGDAIEALNHLCDDLSSSLKRIADISAELNSKAYVRVENIEDIVPVSDPTLLDNLDMRQRQSLIARELARWRTAASRRAHITLSSLEMLLLLLWRHLDFYCEGRHINNPDLKGSISHAMRFSSSPDVETLKMEAARKIVPAFHRLESLDLTEETLGKDWQSYESYIEIMTRRIKDTVGLQDEPEPDQDGDTSIS</sequence>
<name>A0ABQ8KB01_9APHY</name>
<evidence type="ECO:0000256" key="2">
    <source>
        <dbReference type="ARBA" id="ARBA00005892"/>
    </source>
</evidence>
<comment type="subcellular location">
    <subcellularLocation>
        <location evidence="1">Nucleus</location>
    </subcellularLocation>
</comment>
<accession>A0ABQ8KB01</accession>
<proteinExistence type="inferred from homology"/>
<keyword evidence="7" id="KW-1185">Reference proteome</keyword>
<dbReference type="EMBL" id="JADCUA010000015">
    <property type="protein sequence ID" value="KAH9834449.1"/>
    <property type="molecule type" value="Genomic_DNA"/>
</dbReference>
<organism evidence="6 7">
    <name type="scientific">Rhodofomes roseus</name>
    <dbReference type="NCBI Taxonomy" id="34475"/>
    <lineage>
        <taxon>Eukaryota</taxon>
        <taxon>Fungi</taxon>
        <taxon>Dikarya</taxon>
        <taxon>Basidiomycota</taxon>
        <taxon>Agaricomycotina</taxon>
        <taxon>Agaricomycetes</taxon>
        <taxon>Polyporales</taxon>
        <taxon>Rhodofomes</taxon>
    </lineage>
</organism>
<feature type="region of interest" description="Disordered" evidence="5">
    <location>
        <begin position="615"/>
        <end position="648"/>
    </location>
</feature>
<dbReference type="GeneID" id="71997287"/>
<evidence type="ECO:0000256" key="5">
    <source>
        <dbReference type="SAM" id="MobiDB-lite"/>
    </source>
</evidence>
<keyword evidence="3" id="KW-0813">Transport</keyword>
<comment type="caution">
    <text evidence="6">The sequence shown here is derived from an EMBL/GenBank/DDBJ whole genome shotgun (WGS) entry which is preliminary data.</text>
</comment>
<evidence type="ECO:0000256" key="1">
    <source>
        <dbReference type="ARBA" id="ARBA00004123"/>
    </source>
</evidence>
<protein>
    <submittedName>
        <fullName evidence="6">Nucleoporin Nup186/Nup192/Nup205</fullName>
    </submittedName>
</protein>
<reference evidence="6 7" key="1">
    <citation type="journal article" date="2021" name="Environ. Microbiol.">
        <title>Gene family expansions and transcriptome signatures uncover fungal adaptations to wood decay.</title>
        <authorList>
            <person name="Hage H."/>
            <person name="Miyauchi S."/>
            <person name="Viragh M."/>
            <person name="Drula E."/>
            <person name="Min B."/>
            <person name="Chaduli D."/>
            <person name="Navarro D."/>
            <person name="Favel A."/>
            <person name="Norest M."/>
            <person name="Lesage-Meessen L."/>
            <person name="Balint B."/>
            <person name="Merenyi Z."/>
            <person name="de Eugenio L."/>
            <person name="Morin E."/>
            <person name="Martinez A.T."/>
            <person name="Baldrian P."/>
            <person name="Stursova M."/>
            <person name="Martinez M.J."/>
            <person name="Novotny C."/>
            <person name="Magnuson J.K."/>
            <person name="Spatafora J.W."/>
            <person name="Maurice S."/>
            <person name="Pangilinan J."/>
            <person name="Andreopoulos W."/>
            <person name="LaButti K."/>
            <person name="Hundley H."/>
            <person name="Na H."/>
            <person name="Kuo A."/>
            <person name="Barry K."/>
            <person name="Lipzen A."/>
            <person name="Henrissat B."/>
            <person name="Riley R."/>
            <person name="Ahrendt S."/>
            <person name="Nagy L.G."/>
            <person name="Grigoriev I.V."/>
            <person name="Martin F."/>
            <person name="Rosso M.N."/>
        </authorList>
    </citation>
    <scope>NUCLEOTIDE SEQUENCE [LARGE SCALE GENOMIC DNA]</scope>
    <source>
        <strain evidence="6 7">CIRM-BRFM 1785</strain>
    </source>
</reference>
<dbReference type="PANTHER" id="PTHR31344:SF0">
    <property type="entry name" value="NUCLEAR PORE COMPLEX PROTEIN NUP205"/>
    <property type="match status" value="1"/>
</dbReference>
<dbReference type="InterPro" id="IPR021827">
    <property type="entry name" value="Nup186/Nup192/Nup205"/>
</dbReference>
<keyword evidence="4" id="KW-0539">Nucleus</keyword>
<dbReference type="Pfam" id="PF11894">
    <property type="entry name" value="Nup192"/>
    <property type="match status" value="1"/>
</dbReference>
<evidence type="ECO:0000313" key="6">
    <source>
        <dbReference type="EMBL" id="KAH9834449.1"/>
    </source>
</evidence>
<dbReference type="Proteomes" id="UP000814176">
    <property type="component" value="Unassembled WGS sequence"/>
</dbReference>
<dbReference type="PANTHER" id="PTHR31344">
    <property type="entry name" value="NUCLEAR PORE COMPLEX PROTEIN NUP205"/>
    <property type="match status" value="1"/>
</dbReference>
<evidence type="ECO:0000256" key="4">
    <source>
        <dbReference type="ARBA" id="ARBA00023242"/>
    </source>
</evidence>
<feature type="compositionally biased region" description="Polar residues" evidence="5">
    <location>
        <begin position="615"/>
        <end position="636"/>
    </location>
</feature>
<feature type="region of interest" description="Disordered" evidence="5">
    <location>
        <begin position="449"/>
        <end position="477"/>
    </location>
</feature>
<evidence type="ECO:0000313" key="7">
    <source>
        <dbReference type="Proteomes" id="UP000814176"/>
    </source>
</evidence>
<gene>
    <name evidence="6" type="ORF">C8Q71DRAFT_141981</name>
</gene>
<feature type="compositionally biased region" description="Polar residues" evidence="5">
    <location>
        <begin position="449"/>
        <end position="461"/>
    </location>
</feature>